<dbReference type="InterPro" id="IPR018247">
    <property type="entry name" value="EF_Hand_1_Ca_BS"/>
</dbReference>
<feature type="chain" id="PRO_5011660402" evidence="1">
    <location>
        <begin position="21"/>
        <end position="216"/>
    </location>
</feature>
<dbReference type="RefSeq" id="WP_090874339.1">
    <property type="nucleotide sequence ID" value="NZ_FMXQ01000001.1"/>
</dbReference>
<evidence type="ECO:0000313" key="2">
    <source>
        <dbReference type="EMBL" id="SDB03573.1"/>
    </source>
</evidence>
<feature type="signal peptide" evidence="1">
    <location>
        <begin position="1"/>
        <end position="20"/>
    </location>
</feature>
<proteinExistence type="predicted"/>
<evidence type="ECO:0000256" key="1">
    <source>
        <dbReference type="SAM" id="SignalP"/>
    </source>
</evidence>
<keyword evidence="3" id="KW-1185">Reference proteome</keyword>
<dbReference type="STRING" id="665467.SAMN02982931_00189"/>
<name>A0A1G6A6B0_9HYPH</name>
<protein>
    <submittedName>
        <fullName evidence="2">ABC-type uncharacterized transport system, substrate-binding protein</fullName>
    </submittedName>
</protein>
<dbReference type="AlphaFoldDB" id="A0A1G6A6B0"/>
<sequence length="216" mass="23167">MRFANSAIAIAILVASGAGATAHPHIIVDARAEIVFNVDGKMAAIRNIWQFDEAFTAFAIQGLDGDGDGTLTDEELAPLAKVNVESLQEFGFFTYLAAGKEEATFSPPDEYWLEFYDGRLTLFYTLPLGAPLAVGPDTTLEIFDPEYYVAFNFVPDAPVGLVDAPAGCDATYQQPGEIDAQTMTILGSLPADQRDLPPELQDAAADLASLIRVACK</sequence>
<evidence type="ECO:0000313" key="3">
    <source>
        <dbReference type="Proteomes" id="UP000199071"/>
    </source>
</evidence>
<gene>
    <name evidence="2" type="ORF">SAMN02982931_00189</name>
</gene>
<dbReference type="EMBL" id="FMXQ01000001">
    <property type="protein sequence ID" value="SDB03573.1"/>
    <property type="molecule type" value="Genomic_DNA"/>
</dbReference>
<accession>A0A1G6A6B0</accession>
<dbReference type="Pfam" id="PF06226">
    <property type="entry name" value="DUF1007"/>
    <property type="match status" value="1"/>
</dbReference>
<keyword evidence="1" id="KW-0732">Signal</keyword>
<dbReference type="OrthoDB" id="1679673at2"/>
<dbReference type="PROSITE" id="PS00018">
    <property type="entry name" value="EF_HAND_1"/>
    <property type="match status" value="1"/>
</dbReference>
<dbReference type="InterPro" id="IPR010412">
    <property type="entry name" value="DUF1007"/>
</dbReference>
<organism evidence="2 3">
    <name type="scientific">Bauldia litoralis</name>
    <dbReference type="NCBI Taxonomy" id="665467"/>
    <lineage>
        <taxon>Bacteria</taxon>
        <taxon>Pseudomonadati</taxon>
        <taxon>Pseudomonadota</taxon>
        <taxon>Alphaproteobacteria</taxon>
        <taxon>Hyphomicrobiales</taxon>
        <taxon>Kaistiaceae</taxon>
        <taxon>Bauldia</taxon>
    </lineage>
</organism>
<reference evidence="2 3" key="1">
    <citation type="submission" date="2016-10" db="EMBL/GenBank/DDBJ databases">
        <authorList>
            <person name="de Groot N.N."/>
        </authorList>
    </citation>
    <scope>NUCLEOTIDE SEQUENCE [LARGE SCALE GENOMIC DNA]</scope>
    <source>
        <strain evidence="2 3">ATCC 35022</strain>
    </source>
</reference>
<dbReference type="Proteomes" id="UP000199071">
    <property type="component" value="Unassembled WGS sequence"/>
</dbReference>